<dbReference type="EMBL" id="CBXF010000090">
    <property type="protein sequence ID" value="CDL83514.1"/>
    <property type="molecule type" value="Genomic_DNA"/>
</dbReference>
<dbReference type="RefSeq" id="WP_051462415.1">
    <property type="nucleotide sequence ID" value="NZ_CAWLWS010000090.1"/>
</dbReference>
<protein>
    <submittedName>
        <fullName evidence="1">Uncharacterized protein</fullName>
    </submittedName>
</protein>
<accession>W1IYJ4</accession>
<dbReference type="AlphaFoldDB" id="W1IYJ4"/>
<dbReference type="GeneID" id="97125953"/>
<evidence type="ECO:0000313" key="1">
    <source>
        <dbReference type="EMBL" id="CDL83514.1"/>
    </source>
</evidence>
<keyword evidence="2" id="KW-1185">Reference proteome</keyword>
<comment type="caution">
    <text evidence="1">The sequence shown here is derived from an EMBL/GenBank/DDBJ whole genome shotgun (WGS) entry which is preliminary data.</text>
</comment>
<evidence type="ECO:0000313" key="2">
    <source>
        <dbReference type="Proteomes" id="UP000019202"/>
    </source>
</evidence>
<reference evidence="1" key="1">
    <citation type="submission" date="2013-11" db="EMBL/GenBank/DDBJ databases">
        <title>Draft genome sequence and annotation of the entomopathogenic bacteria, Xenorhabdus cabanillasi strain JM26 and Xenorhabdus szentirmai strain DSM 16338.</title>
        <authorList>
            <person name="Gualtieri M."/>
            <person name="Ogier J.C."/>
            <person name="Pages S."/>
            <person name="Givaudan A."/>
            <person name="Gaudriault S."/>
        </authorList>
    </citation>
    <scope>NUCLEOTIDE SEQUENCE [LARGE SCALE GENOMIC DNA]</scope>
    <source>
        <strain evidence="1">DSM 16338</strain>
    </source>
</reference>
<dbReference type="Proteomes" id="UP000019202">
    <property type="component" value="Unassembled WGS sequence"/>
</dbReference>
<proteinExistence type="predicted"/>
<gene>
    <name evidence="1" type="ORF">XSR1_310058</name>
</gene>
<organism evidence="1 2">
    <name type="scientific">Xenorhabdus szentirmaii DSM 16338</name>
    <dbReference type="NCBI Taxonomy" id="1427518"/>
    <lineage>
        <taxon>Bacteria</taxon>
        <taxon>Pseudomonadati</taxon>
        <taxon>Pseudomonadota</taxon>
        <taxon>Gammaproteobacteria</taxon>
        <taxon>Enterobacterales</taxon>
        <taxon>Morganellaceae</taxon>
        <taxon>Xenorhabdus</taxon>
    </lineage>
</organism>
<sequence>MLDLCTDEAYDAMDNQDEKHLLMLNKLEKNCLSEQHYDARILEILIFINNAKFTFYDINADEIID</sequence>
<dbReference type="OrthoDB" id="6425033at2"/>
<dbReference type="STRING" id="1427518.XSR1_310058"/>
<name>W1IYJ4_9GAMM</name>